<dbReference type="Proteomes" id="UP000184522">
    <property type="component" value="Unassembled WGS sequence"/>
</dbReference>
<protein>
    <submittedName>
        <fullName evidence="1">Uncharacterized protein</fullName>
    </submittedName>
</protein>
<evidence type="ECO:0000313" key="2">
    <source>
        <dbReference type="Proteomes" id="UP000184522"/>
    </source>
</evidence>
<keyword evidence="2" id="KW-1185">Reference proteome</keyword>
<accession>A0A1M5P1B1</accession>
<organism evidence="1 2">
    <name type="scientific">Winogradskyella jejuensis</name>
    <dbReference type="NCBI Taxonomy" id="1089305"/>
    <lineage>
        <taxon>Bacteria</taxon>
        <taxon>Pseudomonadati</taxon>
        <taxon>Bacteroidota</taxon>
        <taxon>Flavobacteriia</taxon>
        <taxon>Flavobacteriales</taxon>
        <taxon>Flavobacteriaceae</taxon>
        <taxon>Winogradskyella</taxon>
    </lineage>
</organism>
<sequence>MNRIVFVGLCLVGIMVFVFANADQDLKEQPKTKIAKEHYQGEFN</sequence>
<reference evidence="2" key="1">
    <citation type="submission" date="2016-11" db="EMBL/GenBank/DDBJ databases">
        <authorList>
            <person name="Varghese N."/>
            <person name="Submissions S."/>
        </authorList>
    </citation>
    <scope>NUCLEOTIDE SEQUENCE [LARGE SCALE GENOMIC DNA]</scope>
    <source>
        <strain evidence="2">DSM 25330</strain>
    </source>
</reference>
<gene>
    <name evidence="1" type="ORF">SAMN05444148_1350</name>
</gene>
<proteinExistence type="predicted"/>
<name>A0A1M5P1B1_9FLAO</name>
<evidence type="ECO:0000313" key="1">
    <source>
        <dbReference type="EMBL" id="SHG95495.1"/>
    </source>
</evidence>
<dbReference type="RefSeq" id="WP_262508109.1">
    <property type="nucleotide sequence ID" value="NZ_FQWS01000001.1"/>
</dbReference>
<dbReference type="STRING" id="1089305.SAMN05444148_1350"/>
<dbReference type="EMBL" id="FQWS01000001">
    <property type="protein sequence ID" value="SHG95495.1"/>
    <property type="molecule type" value="Genomic_DNA"/>
</dbReference>
<dbReference type="AlphaFoldDB" id="A0A1M5P1B1"/>